<organism evidence="1 2">
    <name type="scientific">Cichorium intybus</name>
    <name type="common">Chicory</name>
    <dbReference type="NCBI Taxonomy" id="13427"/>
    <lineage>
        <taxon>Eukaryota</taxon>
        <taxon>Viridiplantae</taxon>
        <taxon>Streptophyta</taxon>
        <taxon>Embryophyta</taxon>
        <taxon>Tracheophyta</taxon>
        <taxon>Spermatophyta</taxon>
        <taxon>Magnoliopsida</taxon>
        <taxon>eudicotyledons</taxon>
        <taxon>Gunneridae</taxon>
        <taxon>Pentapetalae</taxon>
        <taxon>asterids</taxon>
        <taxon>campanulids</taxon>
        <taxon>Asterales</taxon>
        <taxon>Asteraceae</taxon>
        <taxon>Cichorioideae</taxon>
        <taxon>Cichorieae</taxon>
        <taxon>Cichoriinae</taxon>
        <taxon>Cichorium</taxon>
    </lineage>
</organism>
<accession>A0ACB9APA4</accession>
<keyword evidence="2" id="KW-1185">Reference proteome</keyword>
<dbReference type="EMBL" id="CM042015">
    <property type="protein sequence ID" value="KAI3711326.1"/>
    <property type="molecule type" value="Genomic_DNA"/>
</dbReference>
<name>A0ACB9APA4_CICIN</name>
<evidence type="ECO:0000313" key="2">
    <source>
        <dbReference type="Proteomes" id="UP001055811"/>
    </source>
</evidence>
<gene>
    <name evidence="1" type="ORF">L2E82_41329</name>
</gene>
<sequence length="482" mass="55188">MIRSRLRNSRLPPGPYPFPIIGNLLILGDKPYKTMATLSKRYGPLMSLKLGNQTSIVVSSPDMAKEFFHKHDRSFSDRSVPETARMVDHHNSSLVWLPTGDQWRKLRRITKEYFFSVQSLDASKLLREKKVGELLDHVDRCCKNGTVVNVGAVAFTTTLNVFSNSMFSMDLAQYDSVSTQEFRDAVWALLEVCGKPNFADFFPILKPFDPQGLGRKVYHYGKKLLTIFDTIIDQRLQKRSNSSSNDGVSSSNNDVLDMLLNLNLEDESVFSRNDIRHLLLDLFLAGTDTISSTLEWAMAELIRKPEKMELARIKIVKFMQNENRSIQEKDISQLPYLQAIIKETLRLHPAGPFVIPHQAIDNVEVQGFIVPKNAQILCNLWAMGRDPNVWSDPETFIPERFMDVELDYRGQDFQYIPFGAGRRICPGLNIAHRMLHITLGSLIQKFDWKLEGKIRAQDLDMEEKYGITLQREVPLLVNPIKL</sequence>
<comment type="caution">
    <text evidence="1">The sequence shown here is derived from an EMBL/GenBank/DDBJ whole genome shotgun (WGS) entry which is preliminary data.</text>
</comment>
<protein>
    <submittedName>
        <fullName evidence="1">Uncharacterized protein</fullName>
    </submittedName>
</protein>
<proteinExistence type="predicted"/>
<reference evidence="1 2" key="2">
    <citation type="journal article" date="2022" name="Mol. Ecol. Resour.">
        <title>The genomes of chicory, endive, great burdock and yacon provide insights into Asteraceae paleo-polyploidization history and plant inulin production.</title>
        <authorList>
            <person name="Fan W."/>
            <person name="Wang S."/>
            <person name="Wang H."/>
            <person name="Wang A."/>
            <person name="Jiang F."/>
            <person name="Liu H."/>
            <person name="Zhao H."/>
            <person name="Xu D."/>
            <person name="Zhang Y."/>
        </authorList>
    </citation>
    <scope>NUCLEOTIDE SEQUENCE [LARGE SCALE GENOMIC DNA]</scope>
    <source>
        <strain evidence="2">cv. Punajuju</strain>
        <tissue evidence="1">Leaves</tissue>
    </source>
</reference>
<evidence type="ECO:0000313" key="1">
    <source>
        <dbReference type="EMBL" id="KAI3711326.1"/>
    </source>
</evidence>
<dbReference type="Proteomes" id="UP001055811">
    <property type="component" value="Linkage Group LG07"/>
</dbReference>
<reference evidence="2" key="1">
    <citation type="journal article" date="2022" name="Mol. Ecol. Resour.">
        <title>The genomes of chicory, endive, great burdock and yacon provide insights into Asteraceae palaeo-polyploidization history and plant inulin production.</title>
        <authorList>
            <person name="Fan W."/>
            <person name="Wang S."/>
            <person name="Wang H."/>
            <person name="Wang A."/>
            <person name="Jiang F."/>
            <person name="Liu H."/>
            <person name="Zhao H."/>
            <person name="Xu D."/>
            <person name="Zhang Y."/>
        </authorList>
    </citation>
    <scope>NUCLEOTIDE SEQUENCE [LARGE SCALE GENOMIC DNA]</scope>
    <source>
        <strain evidence="2">cv. Punajuju</strain>
    </source>
</reference>